<keyword evidence="4" id="KW-0677">Repeat</keyword>
<organism evidence="9 10">
    <name type="scientific">Portunus trituberculatus</name>
    <name type="common">Swimming crab</name>
    <name type="synonym">Neptunus trituberculatus</name>
    <dbReference type="NCBI Taxonomy" id="210409"/>
    <lineage>
        <taxon>Eukaryota</taxon>
        <taxon>Metazoa</taxon>
        <taxon>Ecdysozoa</taxon>
        <taxon>Arthropoda</taxon>
        <taxon>Crustacea</taxon>
        <taxon>Multicrustacea</taxon>
        <taxon>Malacostraca</taxon>
        <taxon>Eumalacostraca</taxon>
        <taxon>Eucarida</taxon>
        <taxon>Decapoda</taxon>
        <taxon>Pleocyemata</taxon>
        <taxon>Brachyura</taxon>
        <taxon>Eubrachyura</taxon>
        <taxon>Portunoidea</taxon>
        <taxon>Portunidae</taxon>
        <taxon>Portuninae</taxon>
        <taxon>Portunus</taxon>
    </lineage>
</organism>
<dbReference type="InterPro" id="IPR011333">
    <property type="entry name" value="SKP1/BTB/POZ_sf"/>
</dbReference>
<evidence type="ECO:0000256" key="6">
    <source>
        <dbReference type="ARBA" id="ARBA00023203"/>
    </source>
</evidence>
<dbReference type="EMBL" id="VSRR010000036">
    <property type="protein sequence ID" value="MPC08589.1"/>
    <property type="molecule type" value="Genomic_DNA"/>
</dbReference>
<dbReference type="InterPro" id="IPR000210">
    <property type="entry name" value="BTB/POZ_dom"/>
</dbReference>
<dbReference type="SMART" id="SM00875">
    <property type="entry name" value="BACK"/>
    <property type="match status" value="1"/>
</dbReference>
<evidence type="ECO:0000313" key="9">
    <source>
        <dbReference type="EMBL" id="MPC08589.1"/>
    </source>
</evidence>
<dbReference type="SUPFAM" id="SSF54695">
    <property type="entry name" value="POZ domain"/>
    <property type="match status" value="1"/>
</dbReference>
<evidence type="ECO:0000313" key="10">
    <source>
        <dbReference type="Proteomes" id="UP000324222"/>
    </source>
</evidence>
<dbReference type="InterPro" id="IPR006652">
    <property type="entry name" value="Kelch_1"/>
</dbReference>
<dbReference type="OrthoDB" id="25620at2759"/>
<comment type="caution">
    <text evidence="9">The sequence shown here is derived from an EMBL/GenBank/DDBJ whole genome shotgun (WGS) entry which is preliminary data.</text>
</comment>
<evidence type="ECO:0000256" key="4">
    <source>
        <dbReference type="ARBA" id="ARBA00022737"/>
    </source>
</evidence>
<evidence type="ECO:0000256" key="2">
    <source>
        <dbReference type="ARBA" id="ARBA00013699"/>
    </source>
</evidence>
<dbReference type="UniPathway" id="UPA00143"/>
<keyword evidence="3" id="KW-0880">Kelch repeat</keyword>
<feature type="domain" description="BTB" evidence="8">
    <location>
        <begin position="30"/>
        <end position="100"/>
    </location>
</feature>
<keyword evidence="5" id="KW-0833">Ubl conjugation pathway</keyword>
<dbReference type="PANTHER" id="PTHR24412">
    <property type="entry name" value="KELCH PROTEIN"/>
    <property type="match status" value="1"/>
</dbReference>
<name>A0A5B7CGH6_PORTR</name>
<keyword evidence="10" id="KW-1185">Reference proteome</keyword>
<dbReference type="Proteomes" id="UP000324222">
    <property type="component" value="Unassembled WGS sequence"/>
</dbReference>
<evidence type="ECO:0000256" key="1">
    <source>
        <dbReference type="ARBA" id="ARBA00004906"/>
    </source>
</evidence>
<dbReference type="InterPro" id="IPR015915">
    <property type="entry name" value="Kelch-typ_b-propeller"/>
</dbReference>
<dbReference type="PANTHER" id="PTHR24412:SF489">
    <property type="entry name" value="RING FINGER DOMAIN AND KELCH REPEAT-CONTAINING PROTEIN DDB_G0271372"/>
    <property type="match status" value="1"/>
</dbReference>
<dbReference type="SMART" id="SM00225">
    <property type="entry name" value="BTB"/>
    <property type="match status" value="1"/>
</dbReference>
<dbReference type="SMART" id="SM00612">
    <property type="entry name" value="Kelch"/>
    <property type="match status" value="3"/>
</dbReference>
<dbReference type="AlphaFoldDB" id="A0A5B7CGH6"/>
<dbReference type="Pfam" id="PF00651">
    <property type="entry name" value="BTB"/>
    <property type="match status" value="1"/>
</dbReference>
<reference evidence="9 10" key="1">
    <citation type="submission" date="2019-05" db="EMBL/GenBank/DDBJ databases">
        <title>Another draft genome of Portunus trituberculatus and its Hox gene families provides insights of decapod evolution.</title>
        <authorList>
            <person name="Jeong J.-H."/>
            <person name="Song I."/>
            <person name="Kim S."/>
            <person name="Choi T."/>
            <person name="Kim D."/>
            <person name="Ryu S."/>
            <person name="Kim W."/>
        </authorList>
    </citation>
    <scope>NUCLEOTIDE SEQUENCE [LARGE SCALE GENOMIC DNA]</scope>
    <source>
        <tissue evidence="9">Muscle</tissue>
    </source>
</reference>
<dbReference type="GO" id="GO:0016567">
    <property type="term" value="P:protein ubiquitination"/>
    <property type="evidence" value="ECO:0007669"/>
    <property type="project" value="UniProtKB-UniPathway"/>
</dbReference>
<sequence length="603" mass="67142">MNRQEFSTGRLHASRVLQELNSLRHLESLCDGLVRLSDGSVKVNKAVLASGCPYFRVLFEFEEGSQQGQNRTAEPTLDITCATFQVILDFIYTGKVVIDNDNIEEILKASDLLLMTDLKELCIQYLLGKIDVDNCLGVLQFAQQFSCPRLVHYVKDFICEHFKHRQIVRTDEFRALNEERLKELLAQDGLSVKSEVDILTALVVWLNANLSATPDIESLVTTCLRESSDLNYDPKFQRALQDLRASVPPWDSPGAEGIREALRKTPRIRSIRERGTITVVACCDGKAAVYLVDVLDSGKYCSSHVVLPPMLVPRIRPTLIVEGGYLFALGGMRLGKEKQMTSDVQRYDPTTNTWMLMSPMPYCCCSPHVVSHAGKLYVMGGFNDEVELEISNLEEFDIYTNKWRSLPPIPNVRRGAAVAVADGKIYYIGGSPWREPPIGSLYFKVLDAVEVFCITEEIWMAGPPLKVRRSHAAAVSHNGTVFVIGGTRPIECPSAQGQLKVTGTEALFSDSPMGWTQFPNYTVPNEAKIHTRALSDKDHILVIGNADLTDVKRFNSFLLEGSGWTVPPGCECILRSGSKAFHSYALLTLPAAAMQQLRSEDTE</sequence>
<protein>
    <recommendedName>
        <fullName evidence="2">Kelch-like protein diablo</fullName>
    </recommendedName>
</protein>
<evidence type="ECO:0000256" key="5">
    <source>
        <dbReference type="ARBA" id="ARBA00022786"/>
    </source>
</evidence>
<dbReference type="InterPro" id="IPR017096">
    <property type="entry name" value="BTB-kelch_protein"/>
</dbReference>
<dbReference type="GO" id="GO:0003779">
    <property type="term" value="F:actin binding"/>
    <property type="evidence" value="ECO:0007669"/>
    <property type="project" value="UniProtKB-KW"/>
</dbReference>
<accession>A0A5B7CGH6</accession>
<gene>
    <name evidence="9" type="primary">GAN</name>
    <name evidence="9" type="ORF">E2C01_001177</name>
</gene>
<evidence type="ECO:0000256" key="7">
    <source>
        <dbReference type="ARBA" id="ARBA00043912"/>
    </source>
</evidence>
<dbReference type="Gene3D" id="2.120.10.80">
    <property type="entry name" value="Kelch-type beta propeller"/>
    <property type="match status" value="1"/>
</dbReference>
<dbReference type="Pfam" id="PF07707">
    <property type="entry name" value="BACK"/>
    <property type="match status" value="1"/>
</dbReference>
<dbReference type="SUPFAM" id="SSF117281">
    <property type="entry name" value="Kelch motif"/>
    <property type="match status" value="1"/>
</dbReference>
<dbReference type="Gene3D" id="1.25.40.420">
    <property type="match status" value="1"/>
</dbReference>
<comment type="pathway">
    <text evidence="1">Protein modification; protein ubiquitination.</text>
</comment>
<evidence type="ECO:0000259" key="8">
    <source>
        <dbReference type="PROSITE" id="PS50097"/>
    </source>
</evidence>
<dbReference type="Pfam" id="PF24681">
    <property type="entry name" value="Kelch_KLHDC2_KLHL20_DRC7"/>
    <property type="match status" value="1"/>
</dbReference>
<keyword evidence="6" id="KW-0009">Actin-binding</keyword>
<evidence type="ECO:0000256" key="3">
    <source>
        <dbReference type="ARBA" id="ARBA00022441"/>
    </source>
</evidence>
<dbReference type="InterPro" id="IPR011705">
    <property type="entry name" value="BACK"/>
</dbReference>
<dbReference type="PROSITE" id="PS50097">
    <property type="entry name" value="BTB"/>
    <property type="match status" value="1"/>
</dbReference>
<comment type="function">
    <text evidence="7">Probable substrate-specific adapter of an E3 ubiquitin-protein ligase complex which mediates the ubiquitination and subsequent proteasomal degradation of target proteins. May have a role in synapse differentiation and growth.</text>
</comment>
<dbReference type="Gene3D" id="3.30.710.10">
    <property type="entry name" value="Potassium Channel Kv1.1, Chain A"/>
    <property type="match status" value="1"/>
</dbReference>
<dbReference type="PIRSF" id="PIRSF037037">
    <property type="entry name" value="Kelch-like_protein_gigaxonin"/>
    <property type="match status" value="1"/>
</dbReference>
<proteinExistence type="predicted"/>